<dbReference type="Proteomes" id="UP000324800">
    <property type="component" value="Unassembled WGS sequence"/>
</dbReference>
<comment type="caution">
    <text evidence="2">The sequence shown here is derived from an EMBL/GenBank/DDBJ whole genome shotgun (WGS) entry which is preliminary data.</text>
</comment>
<evidence type="ECO:0000313" key="2">
    <source>
        <dbReference type="EMBL" id="KAA6381596.1"/>
    </source>
</evidence>
<feature type="chain" id="PRO_5023944947" evidence="1">
    <location>
        <begin position="16"/>
        <end position="183"/>
    </location>
</feature>
<dbReference type="AlphaFoldDB" id="A0A5J4VGX5"/>
<accession>A0A5J4VGX5</accession>
<evidence type="ECO:0000313" key="3">
    <source>
        <dbReference type="Proteomes" id="UP000324800"/>
    </source>
</evidence>
<sequence>MRLGCSHCWNLKTLGLFLVNQLKYCNLWTLLFTGPFDTITISQLSKNCKMQEITQETQIKPVLHRNKKDYSASKLLQTHSNKVPRQEPEKMHFAAQAYFLRDVNQPLSIEKVRNDEENLEYPNRRRPMNMQASFQVITQAVKRKREGENAVLTTQQRSGNNQIQNAKGTINITEPTMSAVRRK</sequence>
<protein>
    <submittedName>
        <fullName evidence="2">Uncharacterized protein</fullName>
    </submittedName>
</protein>
<organism evidence="2 3">
    <name type="scientific">Streblomastix strix</name>
    <dbReference type="NCBI Taxonomy" id="222440"/>
    <lineage>
        <taxon>Eukaryota</taxon>
        <taxon>Metamonada</taxon>
        <taxon>Preaxostyla</taxon>
        <taxon>Oxymonadida</taxon>
        <taxon>Streblomastigidae</taxon>
        <taxon>Streblomastix</taxon>
    </lineage>
</organism>
<keyword evidence="1" id="KW-0732">Signal</keyword>
<proteinExistence type="predicted"/>
<dbReference type="EMBL" id="SNRW01007233">
    <property type="protein sequence ID" value="KAA6381596.1"/>
    <property type="molecule type" value="Genomic_DNA"/>
</dbReference>
<reference evidence="2 3" key="1">
    <citation type="submission" date="2019-03" db="EMBL/GenBank/DDBJ databases">
        <title>Single cell metagenomics reveals metabolic interactions within the superorganism composed of flagellate Streblomastix strix and complex community of Bacteroidetes bacteria on its surface.</title>
        <authorList>
            <person name="Treitli S.C."/>
            <person name="Kolisko M."/>
            <person name="Husnik F."/>
            <person name="Keeling P."/>
            <person name="Hampl V."/>
        </authorList>
    </citation>
    <scope>NUCLEOTIDE SEQUENCE [LARGE SCALE GENOMIC DNA]</scope>
    <source>
        <strain evidence="2">ST1C</strain>
    </source>
</reference>
<gene>
    <name evidence="2" type="ORF">EZS28_022880</name>
</gene>
<evidence type="ECO:0000256" key="1">
    <source>
        <dbReference type="SAM" id="SignalP"/>
    </source>
</evidence>
<name>A0A5J4VGX5_9EUKA</name>
<feature type="signal peptide" evidence="1">
    <location>
        <begin position="1"/>
        <end position="15"/>
    </location>
</feature>